<feature type="compositionally biased region" description="Basic and acidic residues" evidence="1">
    <location>
        <begin position="229"/>
        <end position="256"/>
    </location>
</feature>
<gene>
    <name evidence="2" type="ORF">CMQ_7570</name>
</gene>
<reference evidence="2 3" key="1">
    <citation type="journal article" date="2011" name="Proc. Natl. Acad. Sci. U.S.A.">
        <title>Genome and transcriptome analyses of the mountain pine beetle-fungal symbiont Grosmannia clavigera, a lodgepole pine pathogen.</title>
        <authorList>
            <person name="DiGuistini S."/>
            <person name="Wang Y."/>
            <person name="Liao N.Y."/>
            <person name="Taylor G."/>
            <person name="Tanguay P."/>
            <person name="Feau N."/>
            <person name="Henrissat B."/>
            <person name="Chan S.K."/>
            <person name="Hesse-Orce U."/>
            <person name="Alamouti S.M."/>
            <person name="Tsui C.K.M."/>
            <person name="Docking R.T."/>
            <person name="Levasseur A."/>
            <person name="Haridas S."/>
            <person name="Robertson G."/>
            <person name="Birol I."/>
            <person name="Holt R.A."/>
            <person name="Marra M.A."/>
            <person name="Hamelin R.C."/>
            <person name="Hirst M."/>
            <person name="Jones S.J.M."/>
            <person name="Bohlmann J."/>
            <person name="Breuil C."/>
        </authorList>
    </citation>
    <scope>NUCLEOTIDE SEQUENCE [LARGE SCALE GENOMIC DNA]</scope>
    <source>
        <strain evidence="3">kw1407 / UAMH 11150</strain>
    </source>
</reference>
<feature type="compositionally biased region" description="Basic and acidic residues" evidence="1">
    <location>
        <begin position="383"/>
        <end position="400"/>
    </location>
</feature>
<dbReference type="RefSeq" id="XP_014170050.1">
    <property type="nucleotide sequence ID" value="XM_014314575.1"/>
</dbReference>
<feature type="region of interest" description="Disordered" evidence="1">
    <location>
        <begin position="383"/>
        <end position="406"/>
    </location>
</feature>
<evidence type="ECO:0000313" key="3">
    <source>
        <dbReference type="Proteomes" id="UP000007796"/>
    </source>
</evidence>
<feature type="compositionally biased region" description="Basic and acidic residues" evidence="1">
    <location>
        <begin position="272"/>
        <end position="287"/>
    </location>
</feature>
<keyword evidence="3" id="KW-1185">Reference proteome</keyword>
<feature type="region of interest" description="Disordered" evidence="1">
    <location>
        <begin position="133"/>
        <end position="152"/>
    </location>
</feature>
<evidence type="ECO:0000256" key="1">
    <source>
        <dbReference type="SAM" id="MobiDB-lite"/>
    </source>
</evidence>
<feature type="compositionally biased region" description="Polar residues" evidence="1">
    <location>
        <begin position="88"/>
        <end position="106"/>
    </location>
</feature>
<sequence>MVAIVVATTARVMVHGHVPLDNRQRYQAGLPLIATNRYRSNQCLGNYRIRPRGLDEPERWAETERLSKTYVQLPPEPAGQTEKPEQLEQPTQTSQLGEVEESQSASDAAPVTASITEDPFKKYLDKILKRVHGKRRRELSPTSGGAGSRRPDVFSATICQEDSYMHSDTDSDLDHRSVVSTISPPSDWEDDGLIQAILPPIRPAALSSEGNWNRSDRASPTGTAIRPFDSAERQPSDAGRRANDGGAAERRDHEHVVLFVPGGKRQRSSTRRVHEQAAAEDPARSETEGQTENNWTMARGREWWPHRLPTLHRIACFGGGEGCCRWPALLPGGSAVTAVGQWYLYVRAQAAMMLCVLYRVRVVHIPQCLARDTEPHRSACDLDMGADGKSRQRPTLERHPRAAISL</sequence>
<dbReference type="EMBL" id="GL629801">
    <property type="protein sequence ID" value="EFX00568.1"/>
    <property type="molecule type" value="Genomic_DNA"/>
</dbReference>
<feature type="compositionally biased region" description="Polar residues" evidence="1">
    <location>
        <begin position="208"/>
        <end position="222"/>
    </location>
</feature>
<dbReference type="GeneID" id="25981129"/>
<proteinExistence type="predicted"/>
<name>F0XQH6_GROCL</name>
<dbReference type="HOGENOM" id="CLU_678029_0_0_1"/>
<dbReference type="AlphaFoldDB" id="F0XQH6"/>
<evidence type="ECO:0000313" key="2">
    <source>
        <dbReference type="EMBL" id="EFX00568.1"/>
    </source>
</evidence>
<accession>F0XQH6</accession>
<feature type="region of interest" description="Disordered" evidence="1">
    <location>
        <begin position="70"/>
        <end position="113"/>
    </location>
</feature>
<protein>
    <submittedName>
        <fullName evidence="2">Uncharacterized protein</fullName>
    </submittedName>
</protein>
<organism evidence="3">
    <name type="scientific">Grosmannia clavigera (strain kw1407 / UAMH 11150)</name>
    <name type="common">Blue stain fungus</name>
    <name type="synonym">Graphiocladiella clavigera</name>
    <dbReference type="NCBI Taxonomy" id="655863"/>
    <lineage>
        <taxon>Eukaryota</taxon>
        <taxon>Fungi</taxon>
        <taxon>Dikarya</taxon>
        <taxon>Ascomycota</taxon>
        <taxon>Pezizomycotina</taxon>
        <taxon>Sordariomycetes</taxon>
        <taxon>Sordariomycetidae</taxon>
        <taxon>Ophiostomatales</taxon>
        <taxon>Ophiostomataceae</taxon>
        <taxon>Leptographium</taxon>
    </lineage>
</organism>
<dbReference type="InParanoid" id="F0XQH6"/>
<feature type="region of interest" description="Disordered" evidence="1">
    <location>
        <begin position="205"/>
        <end position="297"/>
    </location>
</feature>
<dbReference type="Proteomes" id="UP000007796">
    <property type="component" value="Unassembled WGS sequence"/>
</dbReference>